<proteinExistence type="predicted"/>
<reference evidence="3 4" key="1">
    <citation type="submission" date="2022-04" db="EMBL/GenBank/DDBJ databases">
        <title>Genome diversity in the genus Frankia.</title>
        <authorList>
            <person name="Carlos-Shanley C."/>
            <person name="Hahn D."/>
        </authorList>
    </citation>
    <scope>NUCLEOTIDE SEQUENCE [LARGE SCALE GENOMIC DNA]</scope>
    <source>
        <strain evidence="3 4">Ag45/Mut15</strain>
    </source>
</reference>
<dbReference type="EMBL" id="JALKFT010000019">
    <property type="protein sequence ID" value="MCK9877638.1"/>
    <property type="molecule type" value="Genomic_DNA"/>
</dbReference>
<dbReference type="Pfam" id="PF13581">
    <property type="entry name" value="HATPase_c_2"/>
    <property type="match status" value="1"/>
</dbReference>
<sequence>MAGVLTARFDLPAEPRAAGRARRLVTELLAAWNRAEAIEVAQLLISEVVTNAVRFVGDRGALRLTVTLSIDRIRIAVDDGSSLHPTLRLADDDDESGRGMHLVAALALQWGIVDCPQEQGPGKQVWFDLPRQPDPPRQEGSVEVTCGT</sequence>
<keyword evidence="4" id="KW-1185">Reference proteome</keyword>
<accession>A0ABT0K2W6</accession>
<dbReference type="PANTHER" id="PTHR35526">
    <property type="entry name" value="ANTI-SIGMA-F FACTOR RSBW-RELATED"/>
    <property type="match status" value="1"/>
</dbReference>
<organism evidence="3 4">
    <name type="scientific">Frankia umida</name>
    <dbReference type="NCBI Taxonomy" id="573489"/>
    <lineage>
        <taxon>Bacteria</taxon>
        <taxon>Bacillati</taxon>
        <taxon>Actinomycetota</taxon>
        <taxon>Actinomycetes</taxon>
        <taxon>Frankiales</taxon>
        <taxon>Frankiaceae</taxon>
        <taxon>Frankia</taxon>
    </lineage>
</organism>
<dbReference type="RefSeq" id="WP_248825854.1">
    <property type="nucleotide sequence ID" value="NZ_JALKFT010000019.1"/>
</dbReference>
<keyword evidence="1" id="KW-0808">Transferase</keyword>
<dbReference type="GO" id="GO:0005524">
    <property type="term" value="F:ATP binding"/>
    <property type="evidence" value="ECO:0007669"/>
    <property type="project" value="UniProtKB-KW"/>
</dbReference>
<comment type="caution">
    <text evidence="3">The sequence shown here is derived from an EMBL/GenBank/DDBJ whole genome shotgun (WGS) entry which is preliminary data.</text>
</comment>
<feature type="domain" description="Histidine kinase/HSP90-like ATPase" evidence="2">
    <location>
        <begin position="11"/>
        <end position="107"/>
    </location>
</feature>
<protein>
    <submittedName>
        <fullName evidence="3">ATP-binding protein</fullName>
    </submittedName>
</protein>
<evidence type="ECO:0000313" key="4">
    <source>
        <dbReference type="Proteomes" id="UP001201873"/>
    </source>
</evidence>
<keyword evidence="1" id="KW-0418">Kinase</keyword>
<dbReference type="CDD" id="cd16936">
    <property type="entry name" value="HATPase_RsbW-like"/>
    <property type="match status" value="1"/>
</dbReference>
<keyword evidence="1" id="KW-0723">Serine/threonine-protein kinase</keyword>
<dbReference type="SUPFAM" id="SSF55874">
    <property type="entry name" value="ATPase domain of HSP90 chaperone/DNA topoisomerase II/histidine kinase"/>
    <property type="match status" value="1"/>
</dbReference>
<dbReference type="InterPro" id="IPR036890">
    <property type="entry name" value="HATPase_C_sf"/>
</dbReference>
<dbReference type="Proteomes" id="UP001201873">
    <property type="component" value="Unassembled WGS sequence"/>
</dbReference>
<evidence type="ECO:0000313" key="3">
    <source>
        <dbReference type="EMBL" id="MCK9877638.1"/>
    </source>
</evidence>
<dbReference type="InterPro" id="IPR003594">
    <property type="entry name" value="HATPase_dom"/>
</dbReference>
<dbReference type="Gene3D" id="3.30.565.10">
    <property type="entry name" value="Histidine kinase-like ATPase, C-terminal domain"/>
    <property type="match status" value="1"/>
</dbReference>
<gene>
    <name evidence="3" type="ORF">MXD59_17965</name>
</gene>
<dbReference type="PANTHER" id="PTHR35526:SF3">
    <property type="entry name" value="ANTI-SIGMA-F FACTOR RSBW"/>
    <property type="match status" value="1"/>
</dbReference>
<keyword evidence="3" id="KW-0067">ATP-binding</keyword>
<evidence type="ECO:0000259" key="2">
    <source>
        <dbReference type="Pfam" id="PF13581"/>
    </source>
</evidence>
<keyword evidence="3" id="KW-0547">Nucleotide-binding</keyword>
<dbReference type="InterPro" id="IPR050267">
    <property type="entry name" value="Anti-sigma-factor_SerPK"/>
</dbReference>
<name>A0ABT0K2W6_9ACTN</name>
<evidence type="ECO:0000256" key="1">
    <source>
        <dbReference type="ARBA" id="ARBA00022527"/>
    </source>
</evidence>